<dbReference type="AlphaFoldDB" id="A0A5B8UVF9"/>
<gene>
    <name evidence="4" type="ORF">FRZ54_07445</name>
</gene>
<reference evidence="4 5" key="1">
    <citation type="journal article" date="2017" name="Curr. Microbiol.">
        <title>Mucilaginibacter ginsenosidivorans sp. nov., Isolated from Soil of Ginseng Field.</title>
        <authorList>
            <person name="Kim M.M."/>
            <person name="Siddiqi M.Z."/>
            <person name="Im W.T."/>
        </authorList>
    </citation>
    <scope>NUCLEOTIDE SEQUENCE [LARGE SCALE GENOMIC DNA]</scope>
    <source>
        <strain evidence="4 5">Gsoil 3017</strain>
    </source>
</reference>
<dbReference type="InterPro" id="IPR001296">
    <property type="entry name" value="Glyco_trans_1"/>
</dbReference>
<name>A0A5B8UVF9_9SPHI</name>
<dbReference type="OrthoDB" id="9787111at2"/>
<dbReference type="EMBL" id="CP042436">
    <property type="protein sequence ID" value="QEC62426.1"/>
    <property type="molecule type" value="Genomic_DNA"/>
</dbReference>
<dbReference type="RefSeq" id="WP_147031003.1">
    <property type="nucleotide sequence ID" value="NZ_CP042436.1"/>
</dbReference>
<sequence>MKILFATGRSLYPFFRGGDGTTAAQMLSGLKRYGLECKAVGKLDPELGRKTLKEIESNLKLHDHPYTKSVNEIVFETEFDNHLIKSDFFENYLSRIIRDYTPDFVITQQEDSEKIIRLVKKYAIRCILYIHDCAIENFKSLEESPGYIFYNSSFVSDYFKARYNIPSQVIYPVVDEVIYKSNKVNPVYVTMVNPTVEKGSDILLECCQKLPSIPFQVVNGWRSDSSLLTRLQNVKILPFGTEMKRVYAETKFVIAPSQWDEPFCRIPVEAGLCHVPTIASAIGGLFESVSNGGILIKKHTDKERWLKEISDLYHNRRRIDILGNLAEINSQKFRLKAIIPQIIDRLALLNSNEKQHE</sequence>
<dbReference type="KEGG" id="mgin:FRZ54_07445"/>
<organism evidence="4 5">
    <name type="scientific">Mucilaginibacter ginsenosidivorans</name>
    <dbReference type="NCBI Taxonomy" id="398053"/>
    <lineage>
        <taxon>Bacteria</taxon>
        <taxon>Pseudomonadati</taxon>
        <taxon>Bacteroidota</taxon>
        <taxon>Sphingobacteriia</taxon>
        <taxon>Sphingobacteriales</taxon>
        <taxon>Sphingobacteriaceae</taxon>
        <taxon>Mucilaginibacter</taxon>
    </lineage>
</organism>
<accession>A0A5B8UVF9</accession>
<protein>
    <submittedName>
        <fullName evidence="4">Glycosyltransferase family 4 protein</fullName>
    </submittedName>
</protein>
<evidence type="ECO:0000313" key="4">
    <source>
        <dbReference type="EMBL" id="QEC62426.1"/>
    </source>
</evidence>
<evidence type="ECO:0000256" key="2">
    <source>
        <dbReference type="ARBA" id="ARBA00022679"/>
    </source>
</evidence>
<feature type="domain" description="Glycosyl transferase family 1" evidence="3">
    <location>
        <begin position="232"/>
        <end position="317"/>
    </location>
</feature>
<keyword evidence="1" id="KW-0328">Glycosyltransferase</keyword>
<evidence type="ECO:0000256" key="1">
    <source>
        <dbReference type="ARBA" id="ARBA00022676"/>
    </source>
</evidence>
<dbReference type="Pfam" id="PF00534">
    <property type="entry name" value="Glycos_transf_1"/>
    <property type="match status" value="1"/>
</dbReference>
<dbReference type="Proteomes" id="UP000321479">
    <property type="component" value="Chromosome"/>
</dbReference>
<dbReference type="CDD" id="cd03801">
    <property type="entry name" value="GT4_PimA-like"/>
    <property type="match status" value="1"/>
</dbReference>
<keyword evidence="5" id="KW-1185">Reference proteome</keyword>
<dbReference type="GO" id="GO:0016757">
    <property type="term" value="F:glycosyltransferase activity"/>
    <property type="evidence" value="ECO:0007669"/>
    <property type="project" value="UniProtKB-KW"/>
</dbReference>
<dbReference type="Gene3D" id="3.40.50.2000">
    <property type="entry name" value="Glycogen Phosphorylase B"/>
    <property type="match status" value="2"/>
</dbReference>
<evidence type="ECO:0000259" key="3">
    <source>
        <dbReference type="Pfam" id="PF00534"/>
    </source>
</evidence>
<evidence type="ECO:0000313" key="5">
    <source>
        <dbReference type="Proteomes" id="UP000321479"/>
    </source>
</evidence>
<keyword evidence="2 4" id="KW-0808">Transferase</keyword>
<dbReference type="PANTHER" id="PTHR12526:SF510">
    <property type="entry name" value="D-INOSITOL 3-PHOSPHATE GLYCOSYLTRANSFERASE"/>
    <property type="match status" value="1"/>
</dbReference>
<dbReference type="PANTHER" id="PTHR12526">
    <property type="entry name" value="GLYCOSYLTRANSFERASE"/>
    <property type="match status" value="1"/>
</dbReference>
<proteinExistence type="predicted"/>
<dbReference type="SUPFAM" id="SSF53756">
    <property type="entry name" value="UDP-Glycosyltransferase/glycogen phosphorylase"/>
    <property type="match status" value="1"/>
</dbReference>